<feature type="compositionally biased region" description="Polar residues" evidence="1">
    <location>
        <begin position="200"/>
        <end position="217"/>
    </location>
</feature>
<protein>
    <submittedName>
        <fullName evidence="2">Uncharacterized protein</fullName>
    </submittedName>
</protein>
<evidence type="ECO:0000313" key="2">
    <source>
        <dbReference type="EMBL" id="KAJ7021283.1"/>
    </source>
</evidence>
<proteinExistence type="predicted"/>
<gene>
    <name evidence="2" type="ORF">C8F04DRAFT_1314700</name>
</gene>
<feature type="region of interest" description="Disordered" evidence="1">
    <location>
        <begin position="168"/>
        <end position="222"/>
    </location>
</feature>
<organism evidence="2 3">
    <name type="scientific">Mycena alexandri</name>
    <dbReference type="NCBI Taxonomy" id="1745969"/>
    <lineage>
        <taxon>Eukaryota</taxon>
        <taxon>Fungi</taxon>
        <taxon>Dikarya</taxon>
        <taxon>Basidiomycota</taxon>
        <taxon>Agaricomycotina</taxon>
        <taxon>Agaricomycetes</taxon>
        <taxon>Agaricomycetidae</taxon>
        <taxon>Agaricales</taxon>
        <taxon>Marasmiineae</taxon>
        <taxon>Mycenaceae</taxon>
        <taxon>Mycena</taxon>
    </lineage>
</organism>
<name>A0AAD6S541_9AGAR</name>
<dbReference type="EMBL" id="JARJCM010000236">
    <property type="protein sequence ID" value="KAJ7021283.1"/>
    <property type="molecule type" value="Genomic_DNA"/>
</dbReference>
<dbReference type="Proteomes" id="UP001218188">
    <property type="component" value="Unassembled WGS sequence"/>
</dbReference>
<sequence length="384" mass="42581">MSSLSKLASALGSQLRPHQHSYAQVVHGQTMVVVGSCLLQLVPLDISLLGESQPDTEQGPRFSMAELNAGSVPLPRKQTHPVPLTLMSRGAVFSTVILNAGSAHTTNGWGRAVPQPIGSERRAICRGEGCHPQFLSHHAAMIPYCADRATSQLEDTRRPLHLEQTAPNDFALRYSPPASSSNDPVPTRTYPYLARASDFHPSNSRSPKYLTGGQTSRCSRREGNPTVAMAWQSLPPLSSPSSPLTYANIPTCPAVVPVVRRQKPRRRKYYGPFEACSREDVLPEFRDDAAYDHVEEQNAVDGQTWIEHLLTFTEREETSQEDDGWPEMERKTKARLLATYRKNSVSESPTGLRGLPIVVQVRPVYPAKMWQETVVNLEMKSEGY</sequence>
<evidence type="ECO:0000256" key="1">
    <source>
        <dbReference type="SAM" id="MobiDB-lite"/>
    </source>
</evidence>
<evidence type="ECO:0000313" key="3">
    <source>
        <dbReference type="Proteomes" id="UP001218188"/>
    </source>
</evidence>
<comment type="caution">
    <text evidence="2">The sequence shown here is derived from an EMBL/GenBank/DDBJ whole genome shotgun (WGS) entry which is preliminary data.</text>
</comment>
<keyword evidence="3" id="KW-1185">Reference proteome</keyword>
<accession>A0AAD6S541</accession>
<dbReference type="AlphaFoldDB" id="A0AAD6S541"/>
<reference evidence="2" key="1">
    <citation type="submission" date="2023-03" db="EMBL/GenBank/DDBJ databases">
        <title>Massive genome expansion in bonnet fungi (Mycena s.s.) driven by repeated elements and novel gene families across ecological guilds.</title>
        <authorList>
            <consortium name="Lawrence Berkeley National Laboratory"/>
            <person name="Harder C.B."/>
            <person name="Miyauchi S."/>
            <person name="Viragh M."/>
            <person name="Kuo A."/>
            <person name="Thoen E."/>
            <person name="Andreopoulos B."/>
            <person name="Lu D."/>
            <person name="Skrede I."/>
            <person name="Drula E."/>
            <person name="Henrissat B."/>
            <person name="Morin E."/>
            <person name="Kohler A."/>
            <person name="Barry K."/>
            <person name="LaButti K."/>
            <person name="Morin E."/>
            <person name="Salamov A."/>
            <person name="Lipzen A."/>
            <person name="Mereny Z."/>
            <person name="Hegedus B."/>
            <person name="Baldrian P."/>
            <person name="Stursova M."/>
            <person name="Weitz H."/>
            <person name="Taylor A."/>
            <person name="Grigoriev I.V."/>
            <person name="Nagy L.G."/>
            <person name="Martin F."/>
            <person name="Kauserud H."/>
        </authorList>
    </citation>
    <scope>NUCLEOTIDE SEQUENCE</scope>
    <source>
        <strain evidence="2">CBHHK200</strain>
    </source>
</reference>